<feature type="compositionally biased region" description="Basic and acidic residues" evidence="13">
    <location>
        <begin position="287"/>
        <end position="303"/>
    </location>
</feature>
<dbReference type="GO" id="GO:1905475">
    <property type="term" value="P:regulation of protein localization to membrane"/>
    <property type="evidence" value="ECO:0007669"/>
    <property type="project" value="TreeGrafter"/>
</dbReference>
<dbReference type="GO" id="GO:0009966">
    <property type="term" value="P:regulation of signal transduction"/>
    <property type="evidence" value="ECO:0007669"/>
    <property type="project" value="InterPro"/>
</dbReference>
<feature type="compositionally biased region" description="Basic and acidic residues" evidence="13">
    <location>
        <begin position="317"/>
        <end position="326"/>
    </location>
</feature>
<keyword evidence="10 12" id="KW-0449">Lipoprotein</keyword>
<evidence type="ECO:0000256" key="7">
    <source>
        <dbReference type="ARBA" id="ARBA00023136"/>
    </source>
</evidence>
<name>A0A4C1THZ7_EUMVA</name>
<dbReference type="GO" id="GO:0009986">
    <property type="term" value="C:cell surface"/>
    <property type="evidence" value="ECO:0007669"/>
    <property type="project" value="TreeGrafter"/>
</dbReference>
<comment type="function">
    <text evidence="12">Cell surface proteoglycan.</text>
</comment>
<comment type="similarity">
    <text evidence="2 11">Belongs to the glypican family.</text>
</comment>
<keyword evidence="15" id="KW-1185">Reference proteome</keyword>
<dbReference type="EMBL" id="BGZK01000054">
    <property type="protein sequence ID" value="GBP13048.1"/>
    <property type="molecule type" value="Genomic_DNA"/>
</dbReference>
<organism evidence="14 15">
    <name type="scientific">Eumeta variegata</name>
    <name type="common">Bagworm moth</name>
    <name type="synonym">Eumeta japonica</name>
    <dbReference type="NCBI Taxonomy" id="151549"/>
    <lineage>
        <taxon>Eukaryota</taxon>
        <taxon>Metazoa</taxon>
        <taxon>Ecdysozoa</taxon>
        <taxon>Arthropoda</taxon>
        <taxon>Hexapoda</taxon>
        <taxon>Insecta</taxon>
        <taxon>Pterygota</taxon>
        <taxon>Neoptera</taxon>
        <taxon>Endopterygota</taxon>
        <taxon>Lepidoptera</taxon>
        <taxon>Glossata</taxon>
        <taxon>Ditrysia</taxon>
        <taxon>Tineoidea</taxon>
        <taxon>Psychidae</taxon>
        <taxon>Oiketicinae</taxon>
        <taxon>Eumeta</taxon>
    </lineage>
</organism>
<evidence type="ECO:0000256" key="10">
    <source>
        <dbReference type="ARBA" id="ARBA00023288"/>
    </source>
</evidence>
<evidence type="ECO:0000256" key="5">
    <source>
        <dbReference type="ARBA" id="ARBA00022729"/>
    </source>
</evidence>
<evidence type="ECO:0000256" key="6">
    <source>
        <dbReference type="ARBA" id="ARBA00022974"/>
    </source>
</evidence>
<dbReference type="GO" id="GO:0045202">
    <property type="term" value="C:synapse"/>
    <property type="evidence" value="ECO:0007669"/>
    <property type="project" value="TreeGrafter"/>
</dbReference>
<keyword evidence="7 12" id="KW-0472">Membrane</keyword>
<sequence length="647" mass="69796">MNSFTSYIAPSHHNRDRYLVLDSDSVSDPGPVLNISLSRKIAASSKGVREDKDHPWHRIAIRTATEPAIWSGSGSGNNHSYILIDGSQSGRIGVSSGCGAWWARLRWCGACAGAAVPACGRYCHNVLRACLAHHADIEQHWDAYVDAVEKVADRLLGPFNIVMVVEPIDIKISEAIMNFQEHNQEISQKIFAGCGKPVLGGSGGAGPFFAPDRTRRSARYTRSVSDFDWRPDMSDVDDFEIEASYESVLHKHPQLLQSAEDMSQMTARFAQQAEARSRFLRYMRGEIDSGELDDHERSRRDADPEPVAEPSPASSEIDFKPYEFEGARSGSRKKNNKKSNPSKNGDTSSWGGPALEGLVREARARVRNSRRYWPQLPYVLCAADTAPPTPNAPCFNGTHIASYTADRAAVGTAALASNPEVRWAGSAGVVGELDTSSQSARAMLAAVSAQQEALRALTAKLKDAYNGVEVLWRDDDDLTAASPMRDLVEVAGSGSGSGDDMDLTDDDEDNPSPYSPEGSGQGPQDGDQELDSSEEEEPDQSTGSETPSTPELNGGVRTGIEQTRTAFSPDTDTGKDTDNAEPDDSLPTIPQIHPDPPKPPAAEPAPGPTSERGVPGAAGRPSLERALFAYALPVVCAWFGTIVTDLF</sequence>
<feature type="region of interest" description="Disordered" evidence="13">
    <location>
        <begin position="287"/>
        <end position="353"/>
    </location>
</feature>
<keyword evidence="9 12" id="KW-0357">Heparan sulfate</keyword>
<evidence type="ECO:0000313" key="14">
    <source>
        <dbReference type="EMBL" id="GBP13048.1"/>
    </source>
</evidence>
<accession>A0A4C1THZ7</accession>
<evidence type="ECO:0000256" key="13">
    <source>
        <dbReference type="SAM" id="MobiDB-lite"/>
    </source>
</evidence>
<evidence type="ECO:0000256" key="9">
    <source>
        <dbReference type="ARBA" id="ARBA00023207"/>
    </source>
</evidence>
<evidence type="ECO:0000256" key="1">
    <source>
        <dbReference type="ARBA" id="ARBA00004609"/>
    </source>
</evidence>
<dbReference type="GO" id="GO:0098552">
    <property type="term" value="C:side of membrane"/>
    <property type="evidence" value="ECO:0007669"/>
    <property type="project" value="UniProtKB-KW"/>
</dbReference>
<evidence type="ECO:0000256" key="11">
    <source>
        <dbReference type="RuleBase" id="RU003518"/>
    </source>
</evidence>
<feature type="compositionally biased region" description="Polar residues" evidence="13">
    <location>
        <begin position="540"/>
        <end position="551"/>
    </location>
</feature>
<dbReference type="AlphaFoldDB" id="A0A4C1THZ7"/>
<dbReference type="PANTHER" id="PTHR10822">
    <property type="entry name" value="GLYPICAN"/>
    <property type="match status" value="1"/>
</dbReference>
<feature type="compositionally biased region" description="Pro residues" evidence="13">
    <location>
        <begin position="593"/>
        <end position="607"/>
    </location>
</feature>
<feature type="compositionally biased region" description="Acidic residues" evidence="13">
    <location>
        <begin position="526"/>
        <end position="539"/>
    </location>
</feature>
<dbReference type="InterPro" id="IPR001863">
    <property type="entry name" value="Glypican"/>
</dbReference>
<keyword evidence="4 12" id="KW-0336">GPI-anchor</keyword>
<dbReference type="GO" id="GO:0005886">
    <property type="term" value="C:plasma membrane"/>
    <property type="evidence" value="ECO:0007669"/>
    <property type="project" value="UniProtKB-SubCell"/>
</dbReference>
<dbReference type="GO" id="GO:0005576">
    <property type="term" value="C:extracellular region"/>
    <property type="evidence" value="ECO:0007669"/>
    <property type="project" value="TreeGrafter"/>
</dbReference>
<feature type="compositionally biased region" description="Polar residues" evidence="13">
    <location>
        <begin position="560"/>
        <end position="571"/>
    </location>
</feature>
<evidence type="ECO:0000313" key="15">
    <source>
        <dbReference type="Proteomes" id="UP000299102"/>
    </source>
</evidence>
<dbReference type="PANTHER" id="PTHR10822:SF30">
    <property type="entry name" value="DALLY-LIKE, ISOFORM A"/>
    <property type="match status" value="1"/>
</dbReference>
<comment type="caution">
    <text evidence="14">The sequence shown here is derived from an EMBL/GenBank/DDBJ whole genome shotgun (WGS) entry which is preliminary data.</text>
</comment>
<comment type="subcellular location">
    <subcellularLocation>
        <location evidence="1 12">Cell membrane</location>
        <topology evidence="1 12">Lipid-anchor</topology>
        <topology evidence="1 12">GPI-anchor</topology>
    </subcellularLocation>
</comment>
<evidence type="ECO:0000256" key="8">
    <source>
        <dbReference type="ARBA" id="ARBA00023180"/>
    </source>
</evidence>
<dbReference type="Pfam" id="PF01153">
    <property type="entry name" value="Glypican"/>
    <property type="match status" value="2"/>
</dbReference>
<dbReference type="STRING" id="151549.A0A4C1THZ7"/>
<evidence type="ECO:0000256" key="3">
    <source>
        <dbReference type="ARBA" id="ARBA00022475"/>
    </source>
</evidence>
<keyword evidence="3" id="KW-1003">Cell membrane</keyword>
<reference evidence="14 15" key="1">
    <citation type="journal article" date="2019" name="Commun. Biol.">
        <title>The bagworm genome reveals a unique fibroin gene that provides high tensile strength.</title>
        <authorList>
            <person name="Kono N."/>
            <person name="Nakamura H."/>
            <person name="Ohtoshi R."/>
            <person name="Tomita M."/>
            <person name="Numata K."/>
            <person name="Arakawa K."/>
        </authorList>
    </citation>
    <scope>NUCLEOTIDE SEQUENCE [LARGE SCALE GENOMIC DNA]</scope>
</reference>
<evidence type="ECO:0000256" key="4">
    <source>
        <dbReference type="ARBA" id="ARBA00022622"/>
    </source>
</evidence>
<evidence type="ECO:0000256" key="2">
    <source>
        <dbReference type="ARBA" id="ARBA00010260"/>
    </source>
</evidence>
<dbReference type="Proteomes" id="UP000299102">
    <property type="component" value="Unassembled WGS sequence"/>
</dbReference>
<protein>
    <submittedName>
        <fullName evidence="14">Glypican-6</fullName>
    </submittedName>
</protein>
<keyword evidence="5" id="KW-0732">Signal</keyword>
<keyword evidence="6 12" id="KW-0654">Proteoglycan</keyword>
<feature type="region of interest" description="Disordered" evidence="13">
    <location>
        <begin position="489"/>
        <end position="619"/>
    </location>
</feature>
<feature type="compositionally biased region" description="Acidic residues" evidence="13">
    <location>
        <begin position="499"/>
        <end position="510"/>
    </location>
</feature>
<dbReference type="GO" id="GO:0016477">
    <property type="term" value="P:cell migration"/>
    <property type="evidence" value="ECO:0007669"/>
    <property type="project" value="TreeGrafter"/>
</dbReference>
<gene>
    <name evidence="14" type="primary">Gpc6</name>
    <name evidence="14" type="ORF">EVAR_79374_1</name>
</gene>
<keyword evidence="8" id="KW-0325">Glycoprotein</keyword>
<evidence type="ECO:0000256" key="12">
    <source>
        <dbReference type="RuleBase" id="RU003519"/>
    </source>
</evidence>
<proteinExistence type="inferred from homology"/>
<dbReference type="OrthoDB" id="10010764at2759"/>